<feature type="region of interest" description="Disordered" evidence="1">
    <location>
        <begin position="1"/>
        <end position="23"/>
    </location>
</feature>
<keyword evidence="3" id="KW-1185">Reference proteome</keyword>
<evidence type="ECO:0000313" key="2">
    <source>
        <dbReference type="EMBL" id="CAE6787484.1"/>
    </source>
</evidence>
<evidence type="ECO:0000256" key="1">
    <source>
        <dbReference type="SAM" id="MobiDB-lite"/>
    </source>
</evidence>
<gene>
    <name evidence="2" type="ORF">R69776_04599</name>
</gene>
<organism evidence="2 3">
    <name type="scientific">Paraburkholderia nemoris</name>
    <dbReference type="NCBI Taxonomy" id="2793076"/>
    <lineage>
        <taxon>Bacteria</taxon>
        <taxon>Pseudomonadati</taxon>
        <taxon>Pseudomonadota</taxon>
        <taxon>Betaproteobacteria</taxon>
        <taxon>Burkholderiales</taxon>
        <taxon>Burkholderiaceae</taxon>
        <taxon>Paraburkholderia</taxon>
    </lineage>
</organism>
<evidence type="ECO:0000313" key="3">
    <source>
        <dbReference type="Proteomes" id="UP000673821"/>
    </source>
</evidence>
<dbReference type="Proteomes" id="UP000673821">
    <property type="component" value="Unassembled WGS sequence"/>
</dbReference>
<accession>A0ABM8S3Q6</accession>
<proteinExistence type="predicted"/>
<sequence>MTFQRSNTPPARTPPQKRERDEAEPLQIARLSLRLCIAITCAYVETLLLNPTVRRNMSSLKLSDLLGVHQRSAHFVDAIKKIVAHDFIDIE</sequence>
<dbReference type="EMBL" id="CAJNBH010000014">
    <property type="protein sequence ID" value="CAE6787484.1"/>
    <property type="molecule type" value="Genomic_DNA"/>
</dbReference>
<feature type="compositionally biased region" description="Polar residues" evidence="1">
    <location>
        <begin position="1"/>
        <end position="10"/>
    </location>
</feature>
<reference evidence="2 3" key="1">
    <citation type="submission" date="2021-02" db="EMBL/GenBank/DDBJ databases">
        <authorList>
            <person name="Vanwijnsberghe S."/>
        </authorList>
    </citation>
    <scope>NUCLEOTIDE SEQUENCE [LARGE SCALE GENOMIC DNA]</scope>
    <source>
        <strain evidence="2 3">R-69776</strain>
    </source>
</reference>
<protein>
    <submittedName>
        <fullName evidence="2">Uncharacterized protein</fullName>
    </submittedName>
</protein>
<name>A0ABM8S3Q6_9BURK</name>
<comment type="caution">
    <text evidence="2">The sequence shown here is derived from an EMBL/GenBank/DDBJ whole genome shotgun (WGS) entry which is preliminary data.</text>
</comment>